<dbReference type="InterPro" id="IPR027304">
    <property type="entry name" value="Trigger_fact/SurA_dom_sf"/>
</dbReference>
<evidence type="ECO:0000256" key="2">
    <source>
        <dbReference type="ARBA" id="ARBA00013194"/>
    </source>
</evidence>
<feature type="signal peptide" evidence="6">
    <location>
        <begin position="1"/>
        <end position="32"/>
    </location>
</feature>
<keyword evidence="4" id="KW-0697">Rotamase</keyword>
<evidence type="ECO:0000256" key="3">
    <source>
        <dbReference type="ARBA" id="ARBA00022729"/>
    </source>
</evidence>
<dbReference type="Proteomes" id="UP000460318">
    <property type="component" value="Unassembled WGS sequence"/>
</dbReference>
<proteinExistence type="predicted"/>
<evidence type="ECO:0000256" key="5">
    <source>
        <dbReference type="ARBA" id="ARBA00023235"/>
    </source>
</evidence>
<protein>
    <recommendedName>
        <fullName evidence="2">peptidylprolyl isomerase</fullName>
        <ecNumber evidence="2">5.2.1.8</ecNumber>
    </recommendedName>
</protein>
<feature type="domain" description="PpiC" evidence="7">
    <location>
        <begin position="184"/>
        <end position="311"/>
    </location>
</feature>
<name>A0A7X3IPA4_9BACL</name>
<dbReference type="InterPro" id="IPR000297">
    <property type="entry name" value="PPIase_PpiC"/>
</dbReference>
<dbReference type="InterPro" id="IPR046357">
    <property type="entry name" value="PPIase_dom_sf"/>
</dbReference>
<dbReference type="AlphaFoldDB" id="A0A7X3IPA4"/>
<dbReference type="SUPFAM" id="SSF54534">
    <property type="entry name" value="FKBP-like"/>
    <property type="match status" value="1"/>
</dbReference>
<comment type="caution">
    <text evidence="8">The sequence shown here is derived from an EMBL/GenBank/DDBJ whole genome shotgun (WGS) entry which is preliminary data.</text>
</comment>
<sequence>MRMFPLDAFRRAWLPLAACLLLAAAAAGYVLAADGEKAEGPVLTVDGEAVTAMEFQAAMSRERIGVIQQFQSRYGAEFDQGFWQRRYDGQTPLEVLRQKALEQITKLKVQQIAAKREGIVTDISYDGFLKSREEENRRRQEDAGRGKVIYGPLQFGQEEYYQYTFSLMLTRLQERLAAGELASSPEEIDVFYEKNKNVLYRQTPSIRTRKLFISGSEGEAASLAKQAQAEAQQLQSLAEAAETMNGKVETDVQLFDAQTLRNDARYMPELLEAARRLAPGEISGVVPVAGGYAILQCVERQEGGYASMEQANEDIRSRLMEQKYESWLMDQVRRAKVETHREMLDSMDVQDSGFGG</sequence>
<feature type="chain" id="PRO_5030911874" description="peptidylprolyl isomerase" evidence="6">
    <location>
        <begin position="33"/>
        <end position="356"/>
    </location>
</feature>
<evidence type="ECO:0000256" key="4">
    <source>
        <dbReference type="ARBA" id="ARBA00023110"/>
    </source>
</evidence>
<keyword evidence="5" id="KW-0413">Isomerase</keyword>
<evidence type="ECO:0000313" key="9">
    <source>
        <dbReference type="Proteomes" id="UP000460318"/>
    </source>
</evidence>
<dbReference type="EC" id="5.2.1.8" evidence="2"/>
<accession>A0A7X3IPA4</accession>
<comment type="catalytic activity">
    <reaction evidence="1">
        <text>[protein]-peptidylproline (omega=180) = [protein]-peptidylproline (omega=0)</text>
        <dbReference type="Rhea" id="RHEA:16237"/>
        <dbReference type="Rhea" id="RHEA-COMP:10747"/>
        <dbReference type="Rhea" id="RHEA-COMP:10748"/>
        <dbReference type="ChEBI" id="CHEBI:83833"/>
        <dbReference type="ChEBI" id="CHEBI:83834"/>
        <dbReference type="EC" id="5.2.1.8"/>
    </reaction>
</comment>
<evidence type="ECO:0000259" key="7">
    <source>
        <dbReference type="Pfam" id="PF13145"/>
    </source>
</evidence>
<evidence type="ECO:0000313" key="8">
    <source>
        <dbReference type="EMBL" id="MWV47260.1"/>
    </source>
</evidence>
<dbReference type="Pfam" id="PF13145">
    <property type="entry name" value="Rotamase_2"/>
    <property type="match status" value="1"/>
</dbReference>
<dbReference type="Gene3D" id="3.10.50.40">
    <property type="match status" value="1"/>
</dbReference>
<dbReference type="InterPro" id="IPR050245">
    <property type="entry name" value="PrsA_foldase"/>
</dbReference>
<dbReference type="PANTHER" id="PTHR47245:SF1">
    <property type="entry name" value="FOLDASE PROTEIN PRSA"/>
    <property type="match status" value="1"/>
</dbReference>
<dbReference type="GO" id="GO:0003755">
    <property type="term" value="F:peptidyl-prolyl cis-trans isomerase activity"/>
    <property type="evidence" value="ECO:0007669"/>
    <property type="project" value="UniProtKB-KW"/>
</dbReference>
<dbReference type="Gene3D" id="1.10.4030.10">
    <property type="entry name" value="Porin chaperone SurA, peptide-binding domain"/>
    <property type="match status" value="1"/>
</dbReference>
<dbReference type="PANTHER" id="PTHR47245">
    <property type="entry name" value="PEPTIDYLPROLYL ISOMERASE"/>
    <property type="match status" value="1"/>
</dbReference>
<keyword evidence="3 6" id="KW-0732">Signal</keyword>
<dbReference type="EMBL" id="WUBI01000006">
    <property type="protein sequence ID" value="MWV47260.1"/>
    <property type="molecule type" value="Genomic_DNA"/>
</dbReference>
<evidence type="ECO:0000256" key="1">
    <source>
        <dbReference type="ARBA" id="ARBA00000971"/>
    </source>
</evidence>
<reference evidence="8 9" key="1">
    <citation type="submission" date="2019-12" db="EMBL/GenBank/DDBJ databases">
        <title>Paenibacillus sp. nov., an endophytic bacterium isolated from the stem of Dendrobium.</title>
        <authorList>
            <person name="Zhao R."/>
        </authorList>
    </citation>
    <scope>NUCLEOTIDE SEQUENCE [LARGE SCALE GENOMIC DNA]</scope>
    <source>
        <strain evidence="8 9">HJL G12</strain>
    </source>
</reference>
<evidence type="ECO:0000256" key="6">
    <source>
        <dbReference type="SAM" id="SignalP"/>
    </source>
</evidence>
<gene>
    <name evidence="8" type="ORF">GRF59_27060</name>
</gene>
<dbReference type="SUPFAM" id="SSF109998">
    <property type="entry name" value="Triger factor/SurA peptide-binding domain-like"/>
    <property type="match status" value="1"/>
</dbReference>
<organism evidence="8 9">
    <name type="scientific">Paenibacillus dendrobii</name>
    <dbReference type="NCBI Taxonomy" id="2691084"/>
    <lineage>
        <taxon>Bacteria</taxon>
        <taxon>Bacillati</taxon>
        <taxon>Bacillota</taxon>
        <taxon>Bacilli</taxon>
        <taxon>Bacillales</taxon>
        <taxon>Paenibacillaceae</taxon>
        <taxon>Paenibacillus</taxon>
    </lineage>
</organism>
<keyword evidence="9" id="KW-1185">Reference proteome</keyword>